<dbReference type="InterPro" id="IPR011118">
    <property type="entry name" value="Tannase/feruloyl_esterase"/>
</dbReference>
<evidence type="ECO:0000313" key="7">
    <source>
        <dbReference type="Proteomes" id="UP000245764"/>
    </source>
</evidence>
<accession>A0A2H1GJ61</accession>
<evidence type="ECO:0000313" key="6">
    <source>
        <dbReference type="EMBL" id="SMR53605.1"/>
    </source>
</evidence>
<dbReference type="GO" id="GO:0052689">
    <property type="term" value="F:carboxylic ester hydrolase activity"/>
    <property type="evidence" value="ECO:0007669"/>
    <property type="project" value="UniProtKB-KW"/>
</dbReference>
<sequence>MMWTQQFMKNIKFYPLPCELEHVNAAVLEACDGMDGVEDGIISLPGLCDFDPEVLIGQQYNCNGTMKTFAPQTAAIAKEFWTGPKDPNGRYSWYGLTPGADFFTFDNATTGNGGAGTVCQNASETSCMGIVEGYGEQWTRYFVEKDAEFDVLRLTVEDFFNNTHKSVQEYDSIIGTTDPDLSEFHKRRGKMITWHGLTDQLIPPNVTKEYYERVMDVLPNVHDFYRYFEAPGVAHCSGGAGPEPSDTLGAVVKWVEEGVAPDVLEAISPSGSAGFKCLMEFVRPAGLNELRCIARDDLKLYGSIVTLGTYIGPRVLQSSDFVQILKRCVTEHPMLGVVVHDAATEHPKLFRVESLDLNAHLQMLSSASADEESTRRLLESIHNDPLPGSNVRPQWRMVVQPIDHPSSCRFRLAFAASHSLVDGRSGFAFHTAVLNALEGLKQLGMDSSAICQPGPTTLIPPAMEKAGMLPISWKFLLGPLVGEYCPGFVGRLLGLQSNTTADVWCGAPSRPNRVDSDPVTSVALFSISPDIVDRALAICRKHDARITGLLNHVIARSLCRALDKRQRPFTKLVCETPIDLRRALKQGKGQICNYVSAVTETVDVKRTNDPIDWTAVQKSTELLEERSKSLQDQPTGLLKYLSDFRGWTLNKASSSAEVSFSVSNLGVLDASIAGWQVESMAFSQSGNGIGEPLSFSIASTGRGGMTIAVTWWPGMLGVEEEDGFVREVGRGVEKEMEAFA</sequence>
<name>A0A2H1GJ61_ZYMTR</name>
<proteinExistence type="inferred from homology"/>
<dbReference type="Pfam" id="PF07247">
    <property type="entry name" value="AATase"/>
    <property type="match status" value="1"/>
</dbReference>
<keyword evidence="1" id="KW-0719">Serine esterase</keyword>
<evidence type="ECO:0000256" key="4">
    <source>
        <dbReference type="ARBA" id="ARBA00023157"/>
    </source>
</evidence>
<dbReference type="Pfam" id="PF07519">
    <property type="entry name" value="Tannase"/>
    <property type="match status" value="1"/>
</dbReference>
<keyword evidence="4" id="KW-1015">Disulfide bond</keyword>
<dbReference type="EC" id="3.1.1.-" evidence="5"/>
<dbReference type="AlphaFoldDB" id="A0A2H1GJ61"/>
<dbReference type="PANTHER" id="PTHR33938:SF8">
    <property type="entry name" value="CARBOXYLIC ESTER HYDROLASE"/>
    <property type="match status" value="1"/>
</dbReference>
<evidence type="ECO:0000256" key="2">
    <source>
        <dbReference type="ARBA" id="ARBA00022729"/>
    </source>
</evidence>
<comment type="similarity">
    <text evidence="5">Belongs to the tannase family.</text>
</comment>
<evidence type="ECO:0000256" key="1">
    <source>
        <dbReference type="ARBA" id="ARBA00022487"/>
    </source>
</evidence>
<reference evidence="7" key="1">
    <citation type="submission" date="2017-05" db="EMBL/GenBank/DDBJ databases">
        <authorList>
            <person name="Song R."/>
            <person name="Chenine A.L."/>
            <person name="Ruprecht R.M."/>
        </authorList>
    </citation>
    <scope>NUCLEOTIDE SEQUENCE [LARGE SCALE GENOMIC DNA]</scope>
</reference>
<dbReference type="Proteomes" id="UP000245764">
    <property type="component" value="Chromosome 6"/>
</dbReference>
<keyword evidence="3 5" id="KW-0378">Hydrolase</keyword>
<protein>
    <recommendedName>
        <fullName evidence="5">Carboxylic ester hydrolase</fullName>
        <ecNumber evidence="5">3.1.1.-</ecNumber>
    </recommendedName>
</protein>
<evidence type="ECO:0000256" key="3">
    <source>
        <dbReference type="ARBA" id="ARBA00022801"/>
    </source>
</evidence>
<organism evidence="6 7">
    <name type="scientific">Zymoseptoria tritici ST99CH_1E4</name>
    <dbReference type="NCBI Taxonomy" id="1276532"/>
    <lineage>
        <taxon>Eukaryota</taxon>
        <taxon>Fungi</taxon>
        <taxon>Dikarya</taxon>
        <taxon>Ascomycota</taxon>
        <taxon>Pezizomycotina</taxon>
        <taxon>Dothideomycetes</taxon>
        <taxon>Dothideomycetidae</taxon>
        <taxon>Mycosphaerellales</taxon>
        <taxon>Mycosphaerellaceae</taxon>
        <taxon>Zymoseptoria</taxon>
    </lineage>
</organism>
<gene>
    <name evidence="6" type="ORF">ZT1E4_G6703</name>
</gene>
<dbReference type="SUPFAM" id="SSF52777">
    <property type="entry name" value="CoA-dependent acyltransferases"/>
    <property type="match status" value="1"/>
</dbReference>
<dbReference type="EMBL" id="LT854258">
    <property type="protein sequence ID" value="SMR53605.1"/>
    <property type="molecule type" value="Genomic_DNA"/>
</dbReference>
<dbReference type="InterPro" id="IPR010828">
    <property type="entry name" value="Atf2/Sli1-like"/>
</dbReference>
<keyword evidence="2" id="KW-0732">Signal</keyword>
<evidence type="ECO:0000256" key="5">
    <source>
        <dbReference type="RuleBase" id="RU361238"/>
    </source>
</evidence>
<dbReference type="PANTHER" id="PTHR33938">
    <property type="entry name" value="FERULOYL ESTERASE B-RELATED"/>
    <property type="match status" value="1"/>
</dbReference>